<proteinExistence type="predicted"/>
<dbReference type="EMBL" id="GBRH01240192">
    <property type="protein sequence ID" value="JAD57703.1"/>
    <property type="molecule type" value="Transcribed_RNA"/>
</dbReference>
<protein>
    <submittedName>
        <fullName evidence="1">Uncharacterized protein</fullName>
    </submittedName>
</protein>
<organism evidence="1">
    <name type="scientific">Arundo donax</name>
    <name type="common">Giant reed</name>
    <name type="synonym">Donax arundinaceus</name>
    <dbReference type="NCBI Taxonomy" id="35708"/>
    <lineage>
        <taxon>Eukaryota</taxon>
        <taxon>Viridiplantae</taxon>
        <taxon>Streptophyta</taxon>
        <taxon>Embryophyta</taxon>
        <taxon>Tracheophyta</taxon>
        <taxon>Spermatophyta</taxon>
        <taxon>Magnoliopsida</taxon>
        <taxon>Liliopsida</taxon>
        <taxon>Poales</taxon>
        <taxon>Poaceae</taxon>
        <taxon>PACMAD clade</taxon>
        <taxon>Arundinoideae</taxon>
        <taxon>Arundineae</taxon>
        <taxon>Arundo</taxon>
    </lineage>
</organism>
<evidence type="ECO:0000313" key="1">
    <source>
        <dbReference type="EMBL" id="JAD57703.1"/>
    </source>
</evidence>
<reference evidence="1" key="2">
    <citation type="journal article" date="2015" name="Data Brief">
        <title>Shoot transcriptome of the giant reed, Arundo donax.</title>
        <authorList>
            <person name="Barrero R.A."/>
            <person name="Guerrero F.D."/>
            <person name="Moolhuijzen P."/>
            <person name="Goolsby J.A."/>
            <person name="Tidwell J."/>
            <person name="Bellgard S.E."/>
            <person name="Bellgard M.I."/>
        </authorList>
    </citation>
    <scope>NUCLEOTIDE SEQUENCE</scope>
    <source>
        <tissue evidence="1">Shoot tissue taken approximately 20 cm above the soil surface</tissue>
    </source>
</reference>
<reference evidence="1" key="1">
    <citation type="submission" date="2014-09" db="EMBL/GenBank/DDBJ databases">
        <authorList>
            <person name="Magalhaes I.L.F."/>
            <person name="Oliveira U."/>
            <person name="Santos F.R."/>
            <person name="Vidigal T.H.D.A."/>
            <person name="Brescovit A.D."/>
            <person name="Santos A.J."/>
        </authorList>
    </citation>
    <scope>NUCLEOTIDE SEQUENCE</scope>
    <source>
        <tissue evidence="1">Shoot tissue taken approximately 20 cm above the soil surface</tissue>
    </source>
</reference>
<name>A0A0A9B6E6_ARUDO</name>
<accession>A0A0A9B6E6</accession>
<sequence length="17" mass="1934">MSCLLVWCTSHLFSLPP</sequence>
<dbReference type="AlphaFoldDB" id="A0A0A9B6E6"/>